<evidence type="ECO:0000313" key="6">
    <source>
        <dbReference type="EMBL" id="WWC14184.1"/>
    </source>
</evidence>
<dbReference type="STRING" id="54291.TE10_11940"/>
<dbReference type="PANTHER" id="PTHR43198:SF2">
    <property type="entry name" value="SI:CH1073-67J19.1-RELATED"/>
    <property type="match status" value="1"/>
</dbReference>
<dbReference type="InterPro" id="IPR016084">
    <property type="entry name" value="Haem_Oase-like_multi-hlx"/>
</dbReference>
<dbReference type="Pfam" id="PF03070">
    <property type="entry name" value="TENA_THI-4"/>
    <property type="match status" value="1"/>
</dbReference>
<dbReference type="Proteomes" id="UP000229713">
    <property type="component" value="Unassembled WGS sequence"/>
</dbReference>
<dbReference type="GeneID" id="93754125"/>
<dbReference type="EMBL" id="CP145163">
    <property type="protein sequence ID" value="WWC14184.1"/>
    <property type="molecule type" value="Genomic_DNA"/>
</dbReference>
<dbReference type="EMBL" id="NKYI01000020">
    <property type="protein sequence ID" value="PIK83757.1"/>
    <property type="molecule type" value="Genomic_DNA"/>
</dbReference>
<keyword evidence="1" id="KW-0784">Thiamine biosynthesis</keyword>
<gene>
    <name evidence="4" type="ORF">CFY86_13470</name>
    <name evidence="6" type="ORF">LM286_13150</name>
    <name evidence="5" type="ORF">N2J37_16140</name>
</gene>
<dbReference type="PIRSF" id="PIRSF003170">
    <property type="entry name" value="Pet18p"/>
    <property type="match status" value="1"/>
</dbReference>
<reference evidence="5" key="2">
    <citation type="submission" date="2022-09" db="EMBL/GenBank/DDBJ databases">
        <title>Multidrug resistance Raoultella ornithinolytica Strain MQB_Silv_108.</title>
        <authorList>
            <person name="Quintela-Baluja M."/>
        </authorList>
    </citation>
    <scope>NUCLEOTIDE SEQUENCE</scope>
    <source>
        <strain evidence="5">MQB_Silv_108</strain>
    </source>
</reference>
<evidence type="ECO:0000259" key="3">
    <source>
        <dbReference type="Pfam" id="PF03070"/>
    </source>
</evidence>
<feature type="active site" description="Proton donor" evidence="2">
    <location>
        <position position="204"/>
    </location>
</feature>
<dbReference type="GO" id="GO:0009229">
    <property type="term" value="P:thiamine diphosphate biosynthetic process"/>
    <property type="evidence" value="ECO:0007669"/>
    <property type="project" value="UniProtKB-UniPathway"/>
</dbReference>
<name>A0A1Y6GH42_RAOOR</name>
<dbReference type="EMBL" id="CP104450">
    <property type="protein sequence ID" value="UXE36091.1"/>
    <property type="molecule type" value="Genomic_DNA"/>
</dbReference>
<evidence type="ECO:0000313" key="4">
    <source>
        <dbReference type="EMBL" id="PIK83757.1"/>
    </source>
</evidence>
<dbReference type="Gene3D" id="1.20.910.10">
    <property type="entry name" value="Heme oxygenase-like"/>
    <property type="match status" value="1"/>
</dbReference>
<evidence type="ECO:0000256" key="1">
    <source>
        <dbReference type="PIRNR" id="PIRNR003170"/>
    </source>
</evidence>
<comment type="pathway">
    <text evidence="1">Cofactor biosynthesis; thiamine diphosphate biosynthesis.</text>
</comment>
<dbReference type="Proteomes" id="UP001350972">
    <property type="component" value="Chromosome"/>
</dbReference>
<proteinExistence type="inferred from homology"/>
<comment type="function">
    <text evidence="1">Catalyzes an amino-pyrimidine hydrolysis reaction at the C5' of the pyrimidine moiety of thiamine compounds, a reaction that is part of a thiamine salvage pathway. Thus, catalyzes the conversion of 4-amino-5-aminomethyl-2-methylpyrimidine to 4-amino-5-hydroxymethyl-2-methylpyrimidine (HMP).</text>
</comment>
<dbReference type="CDD" id="cd19358">
    <property type="entry name" value="TenA_E_Spr0628-like"/>
    <property type="match status" value="1"/>
</dbReference>
<evidence type="ECO:0000256" key="2">
    <source>
        <dbReference type="PIRSR" id="PIRSR003170-1"/>
    </source>
</evidence>
<dbReference type="GO" id="GO:0005829">
    <property type="term" value="C:cytosol"/>
    <property type="evidence" value="ECO:0007669"/>
    <property type="project" value="TreeGrafter"/>
</dbReference>
<dbReference type="EC" id="3.5.99.2" evidence="1"/>
<dbReference type="SUPFAM" id="SSF48613">
    <property type="entry name" value="Heme oxygenase-like"/>
    <property type="match status" value="1"/>
</dbReference>
<comment type="catalytic activity">
    <reaction evidence="1">
        <text>4-amino-5-aminomethyl-2-methylpyrimidine + H2O = 4-amino-5-hydroxymethyl-2-methylpyrimidine + NH4(+)</text>
        <dbReference type="Rhea" id="RHEA:31799"/>
        <dbReference type="ChEBI" id="CHEBI:15377"/>
        <dbReference type="ChEBI" id="CHEBI:16892"/>
        <dbReference type="ChEBI" id="CHEBI:28938"/>
        <dbReference type="ChEBI" id="CHEBI:63416"/>
        <dbReference type="EC" id="3.5.99.2"/>
    </reaction>
</comment>
<reference evidence="4 7" key="1">
    <citation type="submission" date="2017-07" db="EMBL/GenBank/DDBJ databases">
        <title>Raoultella ornithinolytica strain HH3 draft genome.</title>
        <authorList>
            <person name="Duceppe M.-O."/>
            <person name="Huang H."/>
            <person name="Phipps-Todd B."/>
        </authorList>
    </citation>
    <scope>NUCLEOTIDE SEQUENCE [LARGE SCALE GENOMIC DNA]</scope>
    <source>
        <strain evidence="4 7">HH3</strain>
    </source>
</reference>
<dbReference type="InterPro" id="IPR004305">
    <property type="entry name" value="Thiaminase-2/PQQC"/>
</dbReference>
<dbReference type="Proteomes" id="UP001064206">
    <property type="component" value="Chromosome"/>
</dbReference>
<reference evidence="6 8" key="3">
    <citation type="submission" date="2024-02" db="EMBL/GenBank/DDBJ databases">
        <title>Tn5403 promotes plasmid rearrangements and degradation of the Klebsiella pneumoniae carbapenemase (KPC) transposon Tn4401.</title>
        <authorList>
            <person name="Sheppard A.E."/>
            <person name="Barry K.E."/>
            <person name="Parikh H.I."/>
            <person name="Vegesana K."/>
            <person name="Sebra R."/>
            <person name="George S."/>
            <person name="Sanderson N.D."/>
            <person name="Stoesser N."/>
            <person name="Eyre D.W."/>
            <person name="Crook D.W."/>
            <person name="Walker A.S."/>
            <person name="Mathers A.J."/>
        </authorList>
    </citation>
    <scope>NUCLEOTIDE SEQUENCE [LARGE SCALE GENOMIC DNA]</scope>
    <source>
        <strain evidence="6 8">CAV1921</strain>
    </source>
</reference>
<dbReference type="RefSeq" id="WP_004862233.1">
    <property type="nucleotide sequence ID" value="NZ_ABIKMM020000002.1"/>
</dbReference>
<dbReference type="AlphaFoldDB" id="A0A1Y6GH42"/>
<accession>A0A1Y6GH42</accession>
<dbReference type="UniPathway" id="UPA00060"/>
<protein>
    <recommendedName>
        <fullName evidence="1">Aminopyrimidine aminohydrolase</fullName>
        <ecNumber evidence="1">3.5.99.2</ecNumber>
    </recommendedName>
</protein>
<dbReference type="GO" id="GO:0009228">
    <property type="term" value="P:thiamine biosynthetic process"/>
    <property type="evidence" value="ECO:0007669"/>
    <property type="project" value="UniProtKB-KW"/>
</dbReference>
<dbReference type="InterPro" id="IPR050967">
    <property type="entry name" value="Thiamine_Salvage_TenA"/>
</dbReference>
<comment type="catalytic activity">
    <reaction evidence="1">
        <text>thiamine + H2O = 5-(2-hydroxyethyl)-4-methylthiazole + 4-amino-5-hydroxymethyl-2-methylpyrimidine + H(+)</text>
        <dbReference type="Rhea" id="RHEA:17509"/>
        <dbReference type="ChEBI" id="CHEBI:15377"/>
        <dbReference type="ChEBI" id="CHEBI:15378"/>
        <dbReference type="ChEBI" id="CHEBI:16892"/>
        <dbReference type="ChEBI" id="CHEBI:17957"/>
        <dbReference type="ChEBI" id="CHEBI:18385"/>
        <dbReference type="EC" id="3.5.99.2"/>
    </reaction>
</comment>
<keyword evidence="8" id="KW-1185">Reference proteome</keyword>
<comment type="similarity">
    <text evidence="1">Belongs to the TenA family.</text>
</comment>
<dbReference type="GO" id="GO:0050334">
    <property type="term" value="F:thiaminase activity"/>
    <property type="evidence" value="ECO:0007669"/>
    <property type="project" value="UniProtKB-UniRule"/>
</dbReference>
<dbReference type="eggNOG" id="COG0819">
    <property type="taxonomic scope" value="Bacteria"/>
</dbReference>
<sequence length="214" mass="25237">MEAFSDRLLREHQQVWQTMQRHRFVVDIEQDRLPTTVFNRYLVFEGNFVATAIAIFALGVSKAPDIQQQRWLIGVLNALVDTQIAWFEQVLSDRRINPADYPHDLPAVQRFRDGMLRTARSGNYEQIITMMFGAEWMYYSWCRGASEHRQSDADVRRWVVMHAEDDFYQQALWLKNELDRCAMALSENEKQALSALYGDVLQWEIDFHHAAYED</sequence>
<evidence type="ECO:0000313" key="5">
    <source>
        <dbReference type="EMBL" id="UXE36091.1"/>
    </source>
</evidence>
<evidence type="ECO:0000313" key="8">
    <source>
        <dbReference type="Proteomes" id="UP001350972"/>
    </source>
</evidence>
<dbReference type="PANTHER" id="PTHR43198">
    <property type="entry name" value="BIFUNCTIONAL TH2 PROTEIN"/>
    <property type="match status" value="1"/>
</dbReference>
<evidence type="ECO:0000313" key="7">
    <source>
        <dbReference type="Proteomes" id="UP000229713"/>
    </source>
</evidence>
<dbReference type="InterPro" id="IPR026285">
    <property type="entry name" value="TenA_E"/>
</dbReference>
<organism evidence="4 7">
    <name type="scientific">Raoultella ornithinolytica</name>
    <name type="common">Klebsiella ornithinolytica</name>
    <dbReference type="NCBI Taxonomy" id="54291"/>
    <lineage>
        <taxon>Bacteria</taxon>
        <taxon>Pseudomonadati</taxon>
        <taxon>Pseudomonadota</taxon>
        <taxon>Gammaproteobacteria</taxon>
        <taxon>Enterobacterales</taxon>
        <taxon>Enterobacteriaceae</taxon>
        <taxon>Klebsiella/Raoultella group</taxon>
        <taxon>Raoultella</taxon>
    </lineage>
</organism>
<feature type="domain" description="Thiaminase-2/PQQC" evidence="3">
    <location>
        <begin position="10"/>
        <end position="213"/>
    </location>
</feature>
<keyword evidence="1" id="KW-0378">Hydrolase</keyword>